<keyword evidence="2" id="KW-1185">Reference proteome</keyword>
<evidence type="ECO:0000313" key="1">
    <source>
        <dbReference type="EMBL" id="QTA87315.1"/>
    </source>
</evidence>
<dbReference type="AlphaFoldDB" id="A0A975GN25"/>
<dbReference type="EMBL" id="CP061800">
    <property type="protein sequence ID" value="QTA87315.1"/>
    <property type="molecule type" value="Genomic_DNA"/>
</dbReference>
<sequence>MKQFFHVMISHDFTNHQSQITNYQSQITNHFHINKFTIKINKF</sequence>
<name>A0A975GN25_9BACT</name>
<dbReference type="Proteomes" id="UP000663722">
    <property type="component" value="Chromosome"/>
</dbReference>
<organism evidence="1 2">
    <name type="scientific">Desulfonema magnum</name>
    <dbReference type="NCBI Taxonomy" id="45655"/>
    <lineage>
        <taxon>Bacteria</taxon>
        <taxon>Pseudomonadati</taxon>
        <taxon>Thermodesulfobacteriota</taxon>
        <taxon>Desulfobacteria</taxon>
        <taxon>Desulfobacterales</taxon>
        <taxon>Desulfococcaceae</taxon>
        <taxon>Desulfonema</taxon>
    </lineage>
</organism>
<dbReference type="KEGG" id="dmm:dnm_033450"/>
<reference evidence="1" key="1">
    <citation type="journal article" date="2021" name="Microb. Physiol.">
        <title>Proteogenomic Insights into the Physiology of Marine, Sulfate-Reducing, Filamentous Desulfonema limicola and Desulfonema magnum.</title>
        <authorList>
            <person name="Schnaars V."/>
            <person name="Wohlbrand L."/>
            <person name="Scheve S."/>
            <person name="Hinrichs C."/>
            <person name="Reinhardt R."/>
            <person name="Rabus R."/>
        </authorList>
    </citation>
    <scope>NUCLEOTIDE SEQUENCE</scope>
    <source>
        <strain evidence="1">4be13</strain>
    </source>
</reference>
<evidence type="ECO:0000313" key="2">
    <source>
        <dbReference type="Proteomes" id="UP000663722"/>
    </source>
</evidence>
<protein>
    <submittedName>
        <fullName evidence="1">Uncharacterized protein</fullName>
    </submittedName>
</protein>
<proteinExistence type="predicted"/>
<gene>
    <name evidence="1" type="ORF">dnm_033450</name>
</gene>
<accession>A0A975GN25</accession>